<dbReference type="CDD" id="cd11033">
    <property type="entry name" value="CYP142-like"/>
    <property type="match status" value="1"/>
</dbReference>
<dbReference type="GO" id="GO:0008395">
    <property type="term" value="F:steroid hydroxylase activity"/>
    <property type="evidence" value="ECO:0007669"/>
    <property type="project" value="TreeGrafter"/>
</dbReference>
<dbReference type="InterPro" id="IPR002397">
    <property type="entry name" value="Cyt_P450_B"/>
</dbReference>
<dbReference type="Gene3D" id="1.10.630.10">
    <property type="entry name" value="Cytochrome P450"/>
    <property type="match status" value="1"/>
</dbReference>
<proteinExistence type="inferred from homology"/>
<dbReference type="AlphaFoldDB" id="A0A545ATL6"/>
<dbReference type="EMBL" id="VIRS01000007">
    <property type="protein sequence ID" value="TQS44680.1"/>
    <property type="molecule type" value="Genomic_DNA"/>
</dbReference>
<accession>A0A545ATL6</accession>
<dbReference type="InterPro" id="IPR036396">
    <property type="entry name" value="Cyt_P450_sf"/>
</dbReference>
<dbReference type="PANTHER" id="PTHR46696">
    <property type="entry name" value="P450, PUTATIVE (EUROFUNG)-RELATED"/>
    <property type="match status" value="1"/>
</dbReference>
<dbReference type="SUPFAM" id="SSF48264">
    <property type="entry name" value="Cytochrome P450"/>
    <property type="match status" value="1"/>
</dbReference>
<dbReference type="GO" id="GO:0005506">
    <property type="term" value="F:iron ion binding"/>
    <property type="evidence" value="ECO:0007669"/>
    <property type="project" value="InterPro"/>
</dbReference>
<dbReference type="InterPro" id="IPR001128">
    <property type="entry name" value="Cyt_P450"/>
</dbReference>
<gene>
    <name evidence="2" type="ORF">FL583_11935</name>
</gene>
<evidence type="ECO:0000256" key="1">
    <source>
        <dbReference type="ARBA" id="ARBA00010617"/>
    </source>
</evidence>
<dbReference type="GO" id="GO:0036199">
    <property type="term" value="F:cholest-4-en-3-one 26-monooxygenase activity"/>
    <property type="evidence" value="ECO:0007669"/>
    <property type="project" value="TreeGrafter"/>
</dbReference>
<sequence>MTTVARTYDPADISTMEFWSTTAADRERTFALLREERPISWHPTPESGFLDAPDDPGFWAVMRHADIVEVSRRNDVFVSGRGVMFGNVPEEFLEASQSFLAMDPPRHTLIRKLVSAAFTARQIARLEDQIAANARLVVRELAATGGGVDFVEHCAMKLPIRTLAQMMGIPESDWDTVVTHANTLVSVADPEFCAGRDPLDLLVGALFALHQEAAELAARRRVEPADDLMTALVQAEVDGVGLTDAEIAAFFVLLSVAGNDTTRQTTSHAMRALTLFPAQRTWLQEDFDGRIGTAVEEFVRWATPVMTFRRTASQDFVLGGQEVVAGDKVVMFYASGNWDRSVFAAPERFDLSRRPNPHVAFGGGGAHYCLGSNVAKVQLRCLFRELLTQLPELRAGEPDYVAGAFIHAIRRMPCDF</sequence>
<organism evidence="2 3">
    <name type="scientific">Cryptosporangium phraense</name>
    <dbReference type="NCBI Taxonomy" id="2593070"/>
    <lineage>
        <taxon>Bacteria</taxon>
        <taxon>Bacillati</taxon>
        <taxon>Actinomycetota</taxon>
        <taxon>Actinomycetes</taxon>
        <taxon>Cryptosporangiales</taxon>
        <taxon>Cryptosporangiaceae</taxon>
        <taxon>Cryptosporangium</taxon>
    </lineage>
</organism>
<dbReference type="GO" id="GO:0006707">
    <property type="term" value="P:cholesterol catabolic process"/>
    <property type="evidence" value="ECO:0007669"/>
    <property type="project" value="TreeGrafter"/>
</dbReference>
<keyword evidence="3" id="KW-1185">Reference proteome</keyword>
<dbReference type="RefSeq" id="WP_142704662.1">
    <property type="nucleotide sequence ID" value="NZ_VIRS01000007.1"/>
</dbReference>
<comment type="caution">
    <text evidence="2">The sequence shown here is derived from an EMBL/GenBank/DDBJ whole genome shotgun (WGS) entry which is preliminary data.</text>
</comment>
<dbReference type="Proteomes" id="UP000317982">
    <property type="component" value="Unassembled WGS sequence"/>
</dbReference>
<dbReference type="OrthoDB" id="5241086at2"/>
<comment type="similarity">
    <text evidence="1">Belongs to the cytochrome P450 family.</text>
</comment>
<dbReference type="Pfam" id="PF00067">
    <property type="entry name" value="p450"/>
    <property type="match status" value="1"/>
</dbReference>
<dbReference type="GO" id="GO:0020037">
    <property type="term" value="F:heme binding"/>
    <property type="evidence" value="ECO:0007669"/>
    <property type="project" value="InterPro"/>
</dbReference>
<evidence type="ECO:0000313" key="3">
    <source>
        <dbReference type="Proteomes" id="UP000317982"/>
    </source>
</evidence>
<dbReference type="PANTHER" id="PTHR46696:SF4">
    <property type="entry name" value="BIOTIN BIOSYNTHESIS CYTOCHROME P450"/>
    <property type="match status" value="1"/>
</dbReference>
<dbReference type="FunCoup" id="A0A545ATL6">
    <property type="interactions" value="13"/>
</dbReference>
<dbReference type="PRINTS" id="PR00359">
    <property type="entry name" value="BP450"/>
</dbReference>
<protein>
    <submittedName>
        <fullName evidence="2">Cytochrome P450</fullName>
    </submittedName>
</protein>
<name>A0A545ATL6_9ACTN</name>
<evidence type="ECO:0000313" key="2">
    <source>
        <dbReference type="EMBL" id="TQS44680.1"/>
    </source>
</evidence>
<reference evidence="2 3" key="1">
    <citation type="submission" date="2019-07" db="EMBL/GenBank/DDBJ databases">
        <title>Cryptosporangium phraense sp. nov., isolated from plant litter.</title>
        <authorList>
            <person name="Suriyachadkun C."/>
        </authorList>
    </citation>
    <scope>NUCLEOTIDE SEQUENCE [LARGE SCALE GENOMIC DNA]</scope>
    <source>
        <strain evidence="2 3">A-T 5661</strain>
    </source>
</reference>
<dbReference type="InParanoid" id="A0A545ATL6"/>